<protein>
    <recommendedName>
        <fullName evidence="3">ABM domain-containing protein</fullName>
    </recommendedName>
</protein>
<dbReference type="AlphaFoldDB" id="A0A3F3PMI9"/>
<dbReference type="Gene3D" id="3.30.70.100">
    <property type="match status" value="1"/>
</dbReference>
<dbReference type="GeneID" id="38131939"/>
<gene>
    <name evidence="1" type="ORF">BDQ94DRAFT_112003</name>
</gene>
<keyword evidence="2" id="KW-1185">Reference proteome</keyword>
<evidence type="ECO:0000313" key="1">
    <source>
        <dbReference type="EMBL" id="RDH27576.1"/>
    </source>
</evidence>
<organism evidence="1 2">
    <name type="scientific">Aspergillus welwitschiae</name>
    <dbReference type="NCBI Taxonomy" id="1341132"/>
    <lineage>
        <taxon>Eukaryota</taxon>
        <taxon>Fungi</taxon>
        <taxon>Dikarya</taxon>
        <taxon>Ascomycota</taxon>
        <taxon>Pezizomycotina</taxon>
        <taxon>Eurotiomycetes</taxon>
        <taxon>Eurotiomycetidae</taxon>
        <taxon>Eurotiales</taxon>
        <taxon>Aspergillaceae</taxon>
        <taxon>Aspergillus</taxon>
        <taxon>Aspergillus subgen. Circumdati</taxon>
    </lineage>
</organism>
<dbReference type="RefSeq" id="XP_026620598.1">
    <property type="nucleotide sequence ID" value="XM_026763583.1"/>
</dbReference>
<evidence type="ECO:0008006" key="3">
    <source>
        <dbReference type="Google" id="ProtNLM"/>
    </source>
</evidence>
<dbReference type="EMBL" id="KZ852087">
    <property type="protein sequence ID" value="RDH27576.1"/>
    <property type="molecule type" value="Genomic_DNA"/>
</dbReference>
<evidence type="ECO:0000313" key="2">
    <source>
        <dbReference type="Proteomes" id="UP000253729"/>
    </source>
</evidence>
<name>A0A3F3PMI9_9EURO</name>
<proteinExistence type="predicted"/>
<accession>A0A3F3PMI9</accession>
<reference evidence="1 2" key="1">
    <citation type="submission" date="2018-07" db="EMBL/GenBank/DDBJ databases">
        <title>The genomes of Aspergillus section Nigri reveals drivers in fungal speciation.</title>
        <authorList>
            <consortium name="DOE Joint Genome Institute"/>
            <person name="Vesth T.C."/>
            <person name="Nybo J."/>
            <person name="Theobald S."/>
            <person name="Brandl J."/>
            <person name="Frisvad J.C."/>
            <person name="Nielsen K.F."/>
            <person name="Lyhne E.K."/>
            <person name="Kogle M.E."/>
            <person name="Kuo A."/>
            <person name="Riley R."/>
            <person name="Clum A."/>
            <person name="Nolan M."/>
            <person name="Lipzen A."/>
            <person name="Salamov A."/>
            <person name="Henrissat B."/>
            <person name="Wiebenga A."/>
            <person name="De vries R.P."/>
            <person name="Grigoriev I.V."/>
            <person name="Mortensen U.H."/>
            <person name="Andersen M.R."/>
            <person name="Baker S.E."/>
        </authorList>
    </citation>
    <scope>NUCLEOTIDE SEQUENCE [LARGE SCALE GENOMIC DNA]</scope>
    <source>
        <strain evidence="1 2">CBS 139.54b</strain>
    </source>
</reference>
<sequence>MASKMAVIVNPYIALGSADDREKYLSLVREVAHETQANEHECLAYCWTRPIYTSEDAPDGPVFVQGIEVYKDPEALAVVHRSSEPYLKMREVITSTALITFPKGGVPLFEPVGSGFLTRTGATESVSPGNVFIFVQYTARCSESLAAFLAEEKILCSEIQEAEAVQALWCFVPEHREVEIPITLFVRLPDASFYDELEVTLLSFERKALALDGIRKARWWKGEGFGFFRHDVNK</sequence>
<dbReference type="Proteomes" id="UP000253729">
    <property type="component" value="Unassembled WGS sequence"/>
</dbReference>